<sequence>MEQYGSHNELYARESVDHRTDGTRSHFVIVQRADKLAAYTRLRVGVPANDMDRLKKHKLLRSIRFHQGRCGYIHRDGPVRIPKSYENQVSSQQAHIFRLHRGYKNGGNSRAHCERPLWSDDPRMETFECDNNSHGGVKGKTIYDVCSPAAAAAATSPPPPSRPPPPPPPSPPSASPSSERSVVRMRLQSNPMFRHARNTCNDYTTKTIRDKPDWTYVKKNGTTTAQVVRFSTTWLLPRRPPSHLSGLLSTVRGLSGKSGETLKGFTGLRTLDSAWIGSGSTGKTKCTLKKKKRSQSHHNSLVLIQGYLRREAHTKMHAQTENLVDCNERTYKRTGGFSSDQRGEQSVNNNQCAATNILKLFTDTHQSRILPMRLASRFSVTEEESRKEEAEAAAAVAAAATGNETNNY</sequence>
<evidence type="ECO:0000256" key="1">
    <source>
        <dbReference type="SAM" id="MobiDB-lite"/>
    </source>
</evidence>
<feature type="region of interest" description="Disordered" evidence="1">
    <location>
        <begin position="150"/>
        <end position="182"/>
    </location>
</feature>
<protein>
    <submittedName>
        <fullName evidence="2">Uncharacterized protein</fullName>
    </submittedName>
</protein>
<feature type="compositionally biased region" description="Pro residues" evidence="1">
    <location>
        <begin position="156"/>
        <end position="174"/>
    </location>
</feature>
<dbReference type="Proteomes" id="UP000000311">
    <property type="component" value="Unassembled WGS sequence"/>
</dbReference>
<gene>
    <name evidence="2" type="ORF">EAG_08267</name>
</gene>
<organism evidence="3">
    <name type="scientific">Camponotus floridanus</name>
    <name type="common">Florida carpenter ant</name>
    <dbReference type="NCBI Taxonomy" id="104421"/>
    <lineage>
        <taxon>Eukaryota</taxon>
        <taxon>Metazoa</taxon>
        <taxon>Ecdysozoa</taxon>
        <taxon>Arthropoda</taxon>
        <taxon>Hexapoda</taxon>
        <taxon>Insecta</taxon>
        <taxon>Pterygota</taxon>
        <taxon>Neoptera</taxon>
        <taxon>Endopterygota</taxon>
        <taxon>Hymenoptera</taxon>
        <taxon>Apocrita</taxon>
        <taxon>Aculeata</taxon>
        <taxon>Formicoidea</taxon>
        <taxon>Formicidae</taxon>
        <taxon>Formicinae</taxon>
        <taxon>Camponotus</taxon>
    </lineage>
</organism>
<dbReference type="InParanoid" id="E2AR19"/>
<dbReference type="EMBL" id="GL441846">
    <property type="protein sequence ID" value="EFN64165.1"/>
    <property type="molecule type" value="Genomic_DNA"/>
</dbReference>
<name>E2AR19_CAMFO</name>
<keyword evidence="3" id="KW-1185">Reference proteome</keyword>
<evidence type="ECO:0000313" key="3">
    <source>
        <dbReference type="Proteomes" id="UP000000311"/>
    </source>
</evidence>
<evidence type="ECO:0000313" key="2">
    <source>
        <dbReference type="EMBL" id="EFN64165.1"/>
    </source>
</evidence>
<accession>E2AR19</accession>
<reference evidence="2 3" key="1">
    <citation type="journal article" date="2010" name="Science">
        <title>Genomic comparison of the ants Camponotus floridanus and Harpegnathos saltator.</title>
        <authorList>
            <person name="Bonasio R."/>
            <person name="Zhang G."/>
            <person name="Ye C."/>
            <person name="Mutti N.S."/>
            <person name="Fang X."/>
            <person name="Qin N."/>
            <person name="Donahue G."/>
            <person name="Yang P."/>
            <person name="Li Q."/>
            <person name="Li C."/>
            <person name="Zhang P."/>
            <person name="Huang Z."/>
            <person name="Berger S.L."/>
            <person name="Reinberg D."/>
            <person name="Wang J."/>
            <person name="Liebig J."/>
        </authorList>
    </citation>
    <scope>NUCLEOTIDE SEQUENCE [LARGE SCALE GENOMIC DNA]</scope>
    <source>
        <strain evidence="3">C129</strain>
    </source>
</reference>
<proteinExistence type="predicted"/>
<dbReference type="AlphaFoldDB" id="E2AR19"/>
<feature type="region of interest" description="Disordered" evidence="1">
    <location>
        <begin position="388"/>
        <end position="408"/>
    </location>
</feature>